<reference evidence="1 2" key="1">
    <citation type="submission" date="2018-08" db="EMBL/GenBank/DDBJ databases">
        <title>Bacillus jemisoniae sp. nov., Bacillus chryseoplanitiae sp. nov., Bacillus resnikiae sp. nov., and Bacillus frankliniae sp. nov., isolated from Viking spacecraft and associated surfaces.</title>
        <authorList>
            <person name="Seuylemezian A."/>
            <person name="Vaishampayan P."/>
        </authorList>
    </citation>
    <scope>NUCLEOTIDE SEQUENCE [LARGE SCALE GENOMIC DNA]</scope>
    <source>
        <strain evidence="1 2">JJ-247</strain>
    </source>
</reference>
<dbReference type="AlphaFoldDB" id="A0A398BIT2"/>
<proteinExistence type="predicted"/>
<sequence length="95" mass="11032">MDFGQTVVEGKTGGSKRLYFIAFFLSHSRYKYVEWLDRPFRTADVVRCHENAFAYFEGMPVKMVYDHDALMAVSENTGILILHLNSQSISRYEDL</sequence>
<evidence type="ECO:0000313" key="2">
    <source>
        <dbReference type="Proteomes" id="UP000265816"/>
    </source>
</evidence>
<dbReference type="Proteomes" id="UP000265816">
    <property type="component" value="Unassembled WGS sequence"/>
</dbReference>
<dbReference type="RefSeq" id="WP_119111064.1">
    <property type="nucleotide sequence ID" value="NZ_CBCSEO010000004.1"/>
</dbReference>
<dbReference type="OrthoDB" id="92877at2"/>
<accession>A0A398BIT2</accession>
<protein>
    <submittedName>
        <fullName evidence="1">Transposase</fullName>
    </submittedName>
</protein>
<dbReference type="PANTHER" id="PTHR35004">
    <property type="entry name" value="TRANSPOSASE RV3428C-RELATED"/>
    <property type="match status" value="1"/>
</dbReference>
<dbReference type="EMBL" id="QWVT01000002">
    <property type="protein sequence ID" value="RID88901.1"/>
    <property type="molecule type" value="Genomic_DNA"/>
</dbReference>
<comment type="caution">
    <text evidence="1">The sequence shown here is derived from an EMBL/GenBank/DDBJ whole genome shotgun (WGS) entry which is preliminary data.</text>
</comment>
<gene>
    <name evidence="1" type="ORF">D1970_01280</name>
</gene>
<organism evidence="1 2">
    <name type="scientific">Mesobacillus zeae</name>
    <dbReference type="NCBI Taxonomy" id="1917180"/>
    <lineage>
        <taxon>Bacteria</taxon>
        <taxon>Bacillati</taxon>
        <taxon>Bacillota</taxon>
        <taxon>Bacilli</taxon>
        <taxon>Bacillales</taxon>
        <taxon>Bacillaceae</taxon>
        <taxon>Mesobacillus</taxon>
    </lineage>
</organism>
<keyword evidence="2" id="KW-1185">Reference proteome</keyword>
<evidence type="ECO:0000313" key="1">
    <source>
        <dbReference type="EMBL" id="RID88901.1"/>
    </source>
</evidence>
<name>A0A398BIT2_9BACI</name>